<organism evidence="6 7">
    <name type="scientific">Stylosanthes scabra</name>
    <dbReference type="NCBI Taxonomy" id="79078"/>
    <lineage>
        <taxon>Eukaryota</taxon>
        <taxon>Viridiplantae</taxon>
        <taxon>Streptophyta</taxon>
        <taxon>Embryophyta</taxon>
        <taxon>Tracheophyta</taxon>
        <taxon>Spermatophyta</taxon>
        <taxon>Magnoliopsida</taxon>
        <taxon>eudicotyledons</taxon>
        <taxon>Gunneridae</taxon>
        <taxon>Pentapetalae</taxon>
        <taxon>rosids</taxon>
        <taxon>fabids</taxon>
        <taxon>Fabales</taxon>
        <taxon>Fabaceae</taxon>
        <taxon>Papilionoideae</taxon>
        <taxon>50 kb inversion clade</taxon>
        <taxon>dalbergioids sensu lato</taxon>
        <taxon>Dalbergieae</taxon>
        <taxon>Pterocarpus clade</taxon>
        <taxon>Stylosanthes</taxon>
    </lineage>
</organism>
<comment type="caution">
    <text evidence="6">The sequence shown here is derived from an EMBL/GenBank/DDBJ whole genome shotgun (WGS) entry which is preliminary data.</text>
</comment>
<evidence type="ECO:0000313" key="7">
    <source>
        <dbReference type="Proteomes" id="UP001341840"/>
    </source>
</evidence>
<dbReference type="EMBL" id="JASCZI010060418">
    <property type="protein sequence ID" value="MED6130533.1"/>
    <property type="molecule type" value="Genomic_DNA"/>
</dbReference>
<evidence type="ECO:0000256" key="3">
    <source>
        <dbReference type="ARBA" id="ARBA00023163"/>
    </source>
</evidence>
<evidence type="ECO:0000256" key="4">
    <source>
        <dbReference type="ARBA" id="ARBA00023242"/>
    </source>
</evidence>
<feature type="domain" description="NAC" evidence="5">
    <location>
        <begin position="20"/>
        <end position="194"/>
    </location>
</feature>
<gene>
    <name evidence="6" type="ORF">PIB30_001619</name>
</gene>
<keyword evidence="7" id="KW-1185">Reference proteome</keyword>
<reference evidence="6 7" key="1">
    <citation type="journal article" date="2023" name="Plants (Basel)">
        <title>Bridging the Gap: Combining Genomics and Transcriptomics Approaches to Understand Stylosanthes scabra, an Orphan Legume from the Brazilian Caatinga.</title>
        <authorList>
            <person name="Ferreira-Neto J.R.C."/>
            <person name="da Silva M.D."/>
            <person name="Binneck E."/>
            <person name="de Melo N.F."/>
            <person name="da Silva R.H."/>
            <person name="de Melo A.L.T.M."/>
            <person name="Pandolfi V."/>
            <person name="Bustamante F.O."/>
            <person name="Brasileiro-Vidal A.C."/>
            <person name="Benko-Iseppon A.M."/>
        </authorList>
    </citation>
    <scope>NUCLEOTIDE SEQUENCE [LARGE SCALE GENOMIC DNA]</scope>
    <source>
        <tissue evidence="6">Leaves</tissue>
    </source>
</reference>
<keyword evidence="1" id="KW-0805">Transcription regulation</keyword>
<accession>A0ABU6S3A2</accession>
<protein>
    <recommendedName>
        <fullName evidence="5">NAC domain-containing protein</fullName>
    </recommendedName>
</protein>
<evidence type="ECO:0000313" key="6">
    <source>
        <dbReference type="EMBL" id="MED6130533.1"/>
    </source>
</evidence>
<evidence type="ECO:0000259" key="5">
    <source>
        <dbReference type="PROSITE" id="PS51005"/>
    </source>
</evidence>
<dbReference type="Proteomes" id="UP001341840">
    <property type="component" value="Unassembled WGS sequence"/>
</dbReference>
<keyword evidence="3" id="KW-0804">Transcription</keyword>
<evidence type="ECO:0000256" key="2">
    <source>
        <dbReference type="ARBA" id="ARBA00023125"/>
    </source>
</evidence>
<dbReference type="Gene3D" id="2.170.150.80">
    <property type="entry name" value="NAC domain"/>
    <property type="match status" value="1"/>
</dbReference>
<keyword evidence="2" id="KW-0238">DNA-binding</keyword>
<dbReference type="InterPro" id="IPR036093">
    <property type="entry name" value="NAC_dom_sf"/>
</dbReference>
<keyword evidence="4" id="KW-0539">Nucleus</keyword>
<proteinExistence type="predicted"/>
<evidence type="ECO:0000256" key="1">
    <source>
        <dbReference type="ARBA" id="ARBA00023015"/>
    </source>
</evidence>
<name>A0ABU6S3A2_9FABA</name>
<dbReference type="Pfam" id="PF02365">
    <property type="entry name" value="NAM"/>
    <property type="match status" value="1"/>
</dbReference>
<dbReference type="SUPFAM" id="SSF101941">
    <property type="entry name" value="NAC domain"/>
    <property type="match status" value="1"/>
</dbReference>
<dbReference type="PANTHER" id="PTHR31744:SF77">
    <property type="entry name" value="PROTEIN FEZ"/>
    <property type="match status" value="1"/>
</dbReference>
<sequence length="420" mass="47187">MEERNNNNNNDGEKVGDEVMLPGFRFHPTDEELVGFYLRRKIQQRPLSIELIKQLDIYKYDPWDLPKLASTGEKEWYFYCPRDRKYRNSARPNRVTGAGFWKATGTDRPIYSSSSSSEGSSNSSSSSKCIIGLKKSLVFYKGRAAKGVKTDWMMHEFRLPSHSSSSSLLSQNKYLDNTVIPPNESWTICRIFKKTNSTAQRALSQSWVSSILPTAEPTTPDHNNNNNIQTKDNNPQEIINTQFCSSTTNNIIPLTKNPNCCLHVSNHFCPLDVTAAASYKSIINPLIYYKALDHFYLPFSSSNGGDHNNSSDSFIFSSSDNDSSTTNTNFGGLSQIGIHQFYDDANNDAMVKLNNNNLNVNNNNNVHGGVDEQDLETLRSFGFPFGVPLNIAGDAWKSNYNNVHWDASSCPSYSTTKCYT</sequence>
<dbReference type="InterPro" id="IPR003441">
    <property type="entry name" value="NAC-dom"/>
</dbReference>
<dbReference type="PANTHER" id="PTHR31744">
    <property type="entry name" value="PROTEIN CUP-SHAPED COTYLEDON 2-RELATED"/>
    <property type="match status" value="1"/>
</dbReference>
<dbReference type="PROSITE" id="PS51005">
    <property type="entry name" value="NAC"/>
    <property type="match status" value="1"/>
</dbReference>